<gene>
    <name evidence="2" type="ORF">GCM10010508_09150</name>
</gene>
<proteinExistence type="predicted"/>
<dbReference type="EMBL" id="BMVF01000002">
    <property type="protein sequence ID" value="GHD85427.1"/>
    <property type="molecule type" value="Genomic_DNA"/>
</dbReference>
<dbReference type="AlphaFoldDB" id="A0A919CUY9"/>
<reference evidence="2" key="1">
    <citation type="journal article" date="2014" name="Int. J. Syst. Evol. Microbiol.">
        <title>Complete genome sequence of Corynebacterium casei LMG S-19264T (=DSM 44701T), isolated from a smear-ripened cheese.</title>
        <authorList>
            <consortium name="US DOE Joint Genome Institute (JGI-PGF)"/>
            <person name="Walter F."/>
            <person name="Albersmeier A."/>
            <person name="Kalinowski J."/>
            <person name="Ruckert C."/>
        </authorList>
    </citation>
    <scope>NUCLEOTIDE SEQUENCE</scope>
    <source>
        <strain evidence="2">JCM 4654</strain>
    </source>
</reference>
<accession>A0A919CUY9</accession>
<organism evidence="2 3">
    <name type="scientific">Streptomyces naganishii JCM 4654</name>
    <dbReference type="NCBI Taxonomy" id="1306179"/>
    <lineage>
        <taxon>Bacteria</taxon>
        <taxon>Bacillati</taxon>
        <taxon>Actinomycetota</taxon>
        <taxon>Actinomycetes</taxon>
        <taxon>Kitasatosporales</taxon>
        <taxon>Streptomycetaceae</taxon>
        <taxon>Streptomyces</taxon>
    </lineage>
</organism>
<sequence length="181" mass="17613">MTVNRARRMRERAGTAALVVVLAAGLAACSGGDGGGPSGVSPSGANPSGVNPSGAASRAASAAASLASQASDALASATAEAGRRLDGIKNGIDARDAVTLGAPATDADGRTTVAVTVANKADKAKSFAVQVNFKDAGGNLLDTVVVTVGDVPAGRTGKGTARSTHKLSGDVKPEVGTALRY</sequence>
<dbReference type="PROSITE" id="PS51257">
    <property type="entry name" value="PROKAR_LIPOPROTEIN"/>
    <property type="match status" value="1"/>
</dbReference>
<dbReference type="Proteomes" id="UP000608955">
    <property type="component" value="Unassembled WGS sequence"/>
</dbReference>
<evidence type="ECO:0000256" key="1">
    <source>
        <dbReference type="SAM" id="MobiDB-lite"/>
    </source>
</evidence>
<evidence type="ECO:0008006" key="4">
    <source>
        <dbReference type="Google" id="ProtNLM"/>
    </source>
</evidence>
<dbReference type="InterPro" id="IPR047676">
    <property type="entry name" value="FxLYD_dom"/>
</dbReference>
<dbReference type="RefSeq" id="WP_229865019.1">
    <property type="nucleotide sequence ID" value="NZ_BMVF01000002.1"/>
</dbReference>
<protein>
    <recommendedName>
        <fullName evidence="4">Lipoprotein</fullName>
    </recommendedName>
</protein>
<feature type="compositionally biased region" description="Low complexity" evidence="1">
    <location>
        <begin position="39"/>
        <end position="55"/>
    </location>
</feature>
<comment type="caution">
    <text evidence="2">The sequence shown here is derived from an EMBL/GenBank/DDBJ whole genome shotgun (WGS) entry which is preliminary data.</text>
</comment>
<name>A0A919CUY9_9ACTN</name>
<feature type="region of interest" description="Disordered" evidence="1">
    <location>
        <begin position="33"/>
        <end position="55"/>
    </location>
</feature>
<keyword evidence="3" id="KW-1185">Reference proteome</keyword>
<dbReference type="NCBIfam" id="NF038353">
    <property type="entry name" value="FxLYD_dom"/>
    <property type="match status" value="1"/>
</dbReference>
<reference evidence="2" key="2">
    <citation type="submission" date="2020-09" db="EMBL/GenBank/DDBJ databases">
        <authorList>
            <person name="Sun Q."/>
            <person name="Ohkuma M."/>
        </authorList>
    </citation>
    <scope>NUCLEOTIDE SEQUENCE</scope>
    <source>
        <strain evidence="2">JCM 4654</strain>
    </source>
</reference>
<evidence type="ECO:0000313" key="3">
    <source>
        <dbReference type="Proteomes" id="UP000608955"/>
    </source>
</evidence>
<evidence type="ECO:0000313" key="2">
    <source>
        <dbReference type="EMBL" id="GHD85427.1"/>
    </source>
</evidence>